<dbReference type="SMART" id="SM01273">
    <property type="entry name" value="Mago-bind"/>
    <property type="match status" value="1"/>
</dbReference>
<dbReference type="OrthoDB" id="21625at2759"/>
<dbReference type="GO" id="GO:0035145">
    <property type="term" value="C:exon-exon junction complex"/>
    <property type="evidence" value="ECO:0007669"/>
    <property type="project" value="TreeGrafter"/>
</dbReference>
<dbReference type="PANTHER" id="PTHR22959">
    <property type="entry name" value="PYM PROTEIN"/>
    <property type="match status" value="1"/>
</dbReference>
<dbReference type="RefSeq" id="XP_007414296.1">
    <property type="nucleotide sequence ID" value="XM_007414234.1"/>
</dbReference>
<organism evidence="4">
    <name type="scientific">Melampsora larici-populina (strain 98AG31 / pathotype 3-4-7)</name>
    <name type="common">Poplar leaf rust fungus</name>
    <dbReference type="NCBI Taxonomy" id="747676"/>
    <lineage>
        <taxon>Eukaryota</taxon>
        <taxon>Fungi</taxon>
        <taxon>Dikarya</taxon>
        <taxon>Basidiomycota</taxon>
        <taxon>Pucciniomycotina</taxon>
        <taxon>Pucciniomycetes</taxon>
        <taxon>Pucciniales</taxon>
        <taxon>Melampsoraceae</taxon>
        <taxon>Melampsora</taxon>
    </lineage>
</organism>
<dbReference type="HOGENOM" id="CLU_074603_0_0_1"/>
<gene>
    <name evidence="3" type="ORF">MELLADRAFT_72777</name>
</gene>
<evidence type="ECO:0000259" key="2">
    <source>
        <dbReference type="SMART" id="SM01273"/>
    </source>
</evidence>
<feature type="region of interest" description="Disordered" evidence="1">
    <location>
        <begin position="1"/>
        <end position="236"/>
    </location>
</feature>
<feature type="compositionally biased region" description="Polar residues" evidence="1">
    <location>
        <begin position="213"/>
        <end position="226"/>
    </location>
</feature>
<dbReference type="GO" id="GO:1903259">
    <property type="term" value="P:exon-exon junction complex disassembly"/>
    <property type="evidence" value="ECO:0007669"/>
    <property type="project" value="InterPro"/>
</dbReference>
<dbReference type="VEuPathDB" id="FungiDB:MELLADRAFT_72777"/>
<dbReference type="KEGG" id="mlr:MELLADRAFT_72777"/>
<feature type="compositionally biased region" description="Basic residues" evidence="1">
    <location>
        <begin position="100"/>
        <end position="110"/>
    </location>
</feature>
<name>F4RYU8_MELLP</name>
<dbReference type="FunCoup" id="F4RYU8">
    <property type="interactions" value="148"/>
</dbReference>
<dbReference type="GeneID" id="18932190"/>
<dbReference type="SUPFAM" id="SSF101931">
    <property type="entry name" value="Pym (Within the bgcn gene intron protein, WIBG), N-terminal domain"/>
    <property type="match status" value="1"/>
</dbReference>
<feature type="compositionally biased region" description="Basic and acidic residues" evidence="1">
    <location>
        <begin position="123"/>
        <end position="139"/>
    </location>
</feature>
<dbReference type="eggNOG" id="ENOG502S8TR">
    <property type="taxonomic scope" value="Eukaryota"/>
</dbReference>
<dbReference type="Pfam" id="PF09282">
    <property type="entry name" value="Mago-bind"/>
    <property type="match status" value="1"/>
</dbReference>
<feature type="compositionally biased region" description="Basic and acidic residues" evidence="1">
    <location>
        <begin position="56"/>
        <end position="75"/>
    </location>
</feature>
<dbReference type="InterPro" id="IPR039333">
    <property type="entry name" value="PYM1"/>
</dbReference>
<evidence type="ECO:0000256" key="1">
    <source>
        <dbReference type="SAM" id="MobiDB-lite"/>
    </source>
</evidence>
<dbReference type="GO" id="GO:0005737">
    <property type="term" value="C:cytoplasm"/>
    <property type="evidence" value="ECO:0007669"/>
    <property type="project" value="TreeGrafter"/>
</dbReference>
<dbReference type="GO" id="GO:0003723">
    <property type="term" value="F:RNA binding"/>
    <property type="evidence" value="ECO:0007669"/>
    <property type="project" value="TreeGrafter"/>
</dbReference>
<dbReference type="STRING" id="747676.F4RYU8"/>
<dbReference type="Proteomes" id="UP000001072">
    <property type="component" value="Unassembled WGS sequence"/>
</dbReference>
<feature type="domain" description="WIBG Mago-binding" evidence="2">
    <location>
        <begin position="27"/>
        <end position="53"/>
    </location>
</feature>
<evidence type="ECO:0000313" key="3">
    <source>
        <dbReference type="EMBL" id="EGG02311.1"/>
    </source>
</evidence>
<dbReference type="InterPro" id="IPR036348">
    <property type="entry name" value="WIBG_N_sf"/>
</dbReference>
<dbReference type="EMBL" id="GL883131">
    <property type="protein sequence ID" value="EGG02311.1"/>
    <property type="molecule type" value="Genomic_DNA"/>
</dbReference>
<dbReference type="InParanoid" id="F4RYU8"/>
<dbReference type="AlphaFoldDB" id="F4RYU8"/>
<protein>
    <recommendedName>
        <fullName evidence="2">WIBG Mago-binding domain-containing protein</fullName>
    </recommendedName>
</protein>
<feature type="compositionally biased region" description="Low complexity" evidence="1">
    <location>
        <begin position="172"/>
        <end position="193"/>
    </location>
</feature>
<feature type="compositionally biased region" description="Polar residues" evidence="1">
    <location>
        <begin position="13"/>
        <end position="25"/>
    </location>
</feature>
<proteinExistence type="predicted"/>
<accession>F4RYU8</accession>
<sequence length="279" mass="30840">MSRNARPPLHSELTPSTSGIIQDPNTGKRLVAASKRPDGTVRKEIRIRPGYTPQEDVTKFRSARQQEYHASDRPKGSVIGLSKPNPVNQQLKGMSEAQKKNAKRKQKRHTPINQAEQDDTPDSWDRVSTEDNENEKPAEDQTPSPQMTKNSDSSSAGSALFRSALKSSNSNPQVPLVQQLVPPKPSPLSQSPEPSKPRKTGAVDGGAKLFDTALQTLDQDSPSPEANSPEKKSRALRKKLIQAEQLQARVAEGHELLPEQMEKISKIDELKEQLEKLEV</sequence>
<evidence type="ECO:0000313" key="4">
    <source>
        <dbReference type="Proteomes" id="UP000001072"/>
    </source>
</evidence>
<feature type="compositionally biased region" description="Basic and acidic residues" evidence="1">
    <location>
        <begin position="35"/>
        <end position="47"/>
    </location>
</feature>
<dbReference type="InterPro" id="IPR015362">
    <property type="entry name" value="WIBG_mago-bd"/>
</dbReference>
<dbReference type="PANTHER" id="PTHR22959:SF0">
    <property type="entry name" value="PARTNER OF Y14 AND MAGO"/>
    <property type="match status" value="1"/>
</dbReference>
<keyword evidence="4" id="KW-1185">Reference proteome</keyword>
<feature type="compositionally biased region" description="Polar residues" evidence="1">
    <location>
        <begin position="141"/>
        <end position="157"/>
    </location>
</feature>
<reference evidence="4" key="1">
    <citation type="journal article" date="2011" name="Proc. Natl. Acad. Sci. U.S.A.">
        <title>Obligate biotrophy features unraveled by the genomic analysis of rust fungi.</title>
        <authorList>
            <person name="Duplessis S."/>
            <person name="Cuomo C.A."/>
            <person name="Lin Y.-C."/>
            <person name="Aerts A."/>
            <person name="Tisserant E."/>
            <person name="Veneault-Fourrey C."/>
            <person name="Joly D.L."/>
            <person name="Hacquard S."/>
            <person name="Amselem J."/>
            <person name="Cantarel B.L."/>
            <person name="Chiu R."/>
            <person name="Coutinho P.M."/>
            <person name="Feau N."/>
            <person name="Field M."/>
            <person name="Frey P."/>
            <person name="Gelhaye E."/>
            <person name="Goldberg J."/>
            <person name="Grabherr M.G."/>
            <person name="Kodira C.D."/>
            <person name="Kohler A."/>
            <person name="Kuees U."/>
            <person name="Lindquist E.A."/>
            <person name="Lucas S.M."/>
            <person name="Mago R."/>
            <person name="Mauceli E."/>
            <person name="Morin E."/>
            <person name="Murat C."/>
            <person name="Pangilinan J.L."/>
            <person name="Park R."/>
            <person name="Pearson M."/>
            <person name="Quesneville H."/>
            <person name="Rouhier N."/>
            <person name="Sakthikumar S."/>
            <person name="Salamov A.A."/>
            <person name="Schmutz J."/>
            <person name="Selles B."/>
            <person name="Shapiro H."/>
            <person name="Tanguay P."/>
            <person name="Tuskan G.A."/>
            <person name="Henrissat B."/>
            <person name="Van de Peer Y."/>
            <person name="Rouze P."/>
            <person name="Ellis J.G."/>
            <person name="Dodds P.N."/>
            <person name="Schein J.E."/>
            <person name="Zhong S."/>
            <person name="Hamelin R.C."/>
            <person name="Grigoriev I.V."/>
            <person name="Szabo L.J."/>
            <person name="Martin F."/>
        </authorList>
    </citation>
    <scope>NUCLEOTIDE SEQUENCE [LARGE SCALE GENOMIC DNA]</scope>
    <source>
        <strain evidence="4">98AG31 / pathotype 3-4-7</strain>
    </source>
</reference>